<dbReference type="Proteomes" id="UP000245622">
    <property type="component" value="Chromosome 1"/>
</dbReference>
<evidence type="ECO:0000259" key="7">
    <source>
        <dbReference type="Pfam" id="PF03711"/>
    </source>
</evidence>
<dbReference type="Gene3D" id="3.90.100.10">
    <property type="entry name" value="Orn/Lys/Arg decarboxylase, C-terminal domain"/>
    <property type="match status" value="1"/>
</dbReference>
<protein>
    <submittedName>
        <fullName evidence="8">Arginine decarboxylase</fullName>
    </submittedName>
</protein>
<feature type="domain" description="Orn/Lys/Arg decarboxylase C-terminal" evidence="7">
    <location>
        <begin position="393"/>
        <end position="456"/>
    </location>
</feature>
<dbReference type="SUPFAM" id="SSF53383">
    <property type="entry name" value="PLP-dependent transferases"/>
    <property type="match status" value="1"/>
</dbReference>
<organism evidence="8 9">
    <name type="scientific">Romboutsia ilealis</name>
    <dbReference type="NCBI Taxonomy" id="1115758"/>
    <lineage>
        <taxon>Bacteria</taxon>
        <taxon>Bacillati</taxon>
        <taxon>Bacillota</taxon>
        <taxon>Clostridia</taxon>
        <taxon>Peptostreptococcales</taxon>
        <taxon>Peptostreptococcaceae</taxon>
        <taxon>Romboutsia</taxon>
    </lineage>
</organism>
<evidence type="ECO:0000256" key="5">
    <source>
        <dbReference type="ARBA" id="ARBA00023239"/>
    </source>
</evidence>
<dbReference type="SUPFAM" id="SSF55904">
    <property type="entry name" value="Ornithine decarboxylase C-terminal domain"/>
    <property type="match status" value="1"/>
</dbReference>
<dbReference type="Gene3D" id="3.40.640.10">
    <property type="entry name" value="Type I PLP-dependent aspartate aminotransferase-like (Major domain)"/>
    <property type="match status" value="1"/>
</dbReference>
<feature type="domain" description="Orn/Lys/Arg decarboxylases family 1 pyridoxal-P attachment site" evidence="6">
    <location>
        <begin position="8"/>
        <end position="304"/>
    </location>
</feature>
<keyword evidence="5" id="KW-0456">Lyase</keyword>
<gene>
    <name evidence="8" type="ORF">CRIB_1</name>
</gene>
<dbReference type="InterPro" id="IPR015424">
    <property type="entry name" value="PyrdxlP-dep_Trfase"/>
</dbReference>
<evidence type="ECO:0000256" key="3">
    <source>
        <dbReference type="ARBA" id="ARBA00022793"/>
    </source>
</evidence>
<dbReference type="EMBL" id="LN555523">
    <property type="protein sequence ID" value="CED92761.1"/>
    <property type="molecule type" value="Genomic_DNA"/>
</dbReference>
<evidence type="ECO:0000313" key="8">
    <source>
        <dbReference type="EMBL" id="CED92761.1"/>
    </source>
</evidence>
<proteinExistence type="inferred from homology"/>
<evidence type="ECO:0000259" key="6">
    <source>
        <dbReference type="Pfam" id="PF01276"/>
    </source>
</evidence>
<dbReference type="Pfam" id="PF01276">
    <property type="entry name" value="OKR_DC_1"/>
    <property type="match status" value="1"/>
</dbReference>
<keyword evidence="3" id="KW-0210">Decarboxylase</keyword>
<keyword evidence="9" id="KW-1185">Reference proteome</keyword>
<dbReference type="RefSeq" id="WP_180702562.1">
    <property type="nucleotide sequence ID" value="NZ_CAPEHT010000004.1"/>
</dbReference>
<evidence type="ECO:0000313" key="9">
    <source>
        <dbReference type="Proteomes" id="UP000245622"/>
    </source>
</evidence>
<evidence type="ECO:0000256" key="2">
    <source>
        <dbReference type="ARBA" id="ARBA00010671"/>
    </source>
</evidence>
<keyword evidence="4" id="KW-0663">Pyridoxal phosphate</keyword>
<comment type="similarity">
    <text evidence="2">Belongs to the Orn/Lys/Arg decarboxylase class-I family.</text>
</comment>
<dbReference type="PANTHER" id="PTHR43277">
    <property type="entry name" value="ARGININE DECARBOXYLASE"/>
    <property type="match status" value="1"/>
</dbReference>
<evidence type="ECO:0000256" key="4">
    <source>
        <dbReference type="ARBA" id="ARBA00022898"/>
    </source>
</evidence>
<dbReference type="InterPro" id="IPR015421">
    <property type="entry name" value="PyrdxlP-dep_Trfase_major"/>
</dbReference>
<dbReference type="InterPro" id="IPR008286">
    <property type="entry name" value="Prn/Lys/Arg_de-COase_C"/>
</dbReference>
<accession>A0A1V1HXP4</accession>
<dbReference type="PANTHER" id="PTHR43277:SF4">
    <property type="entry name" value="ARGININE DECARBOXYLASE"/>
    <property type="match status" value="1"/>
</dbReference>
<dbReference type="InterPro" id="IPR036633">
    <property type="entry name" value="Prn/Lys/Arg_de-COase_C_sf"/>
</dbReference>
<dbReference type="KEGG" id="ril:CRIB_1"/>
<dbReference type="InterPro" id="IPR052357">
    <property type="entry name" value="Orn_Lys_Arg_decarboxylase-I"/>
</dbReference>
<reference evidence="8 9" key="1">
    <citation type="submission" date="2014-04" db="EMBL/GenBank/DDBJ databases">
        <authorList>
            <person name="Hornung B.V."/>
        </authorList>
    </citation>
    <scope>NUCLEOTIDE SEQUENCE [LARGE SCALE GENOMIC DNA]</scope>
    <source>
        <strain evidence="8 9">CRIB</strain>
    </source>
</reference>
<name>A0A1V1HXP4_9FIRM</name>
<dbReference type="Pfam" id="PF03711">
    <property type="entry name" value="OKR_DC_1_C"/>
    <property type="match status" value="1"/>
</dbReference>
<dbReference type="AlphaFoldDB" id="A0A1V1HXP4"/>
<dbReference type="InterPro" id="IPR000310">
    <property type="entry name" value="Orn/Lys/Arg_deCO2ase_major_dom"/>
</dbReference>
<dbReference type="GO" id="GO:0016831">
    <property type="term" value="F:carboxy-lyase activity"/>
    <property type="evidence" value="ECO:0007669"/>
    <property type="project" value="UniProtKB-KW"/>
</dbReference>
<dbReference type="GeneID" id="82204186"/>
<sequence>MKKAILNKLGEIVNNNLVSFHVPGHKLGKIYDRLGYSNILESLYKMDTTEILGTDNLHSPEGIIKESQERAARVFKSKNTYYLVNGSTCGIQAAIMSVCNPKDKIIVNRDCHQSVINTLILGDIEPAYIYPQIDIKTNILMGIKIEDAIETINNNLDAKAILLTYPTYYGKVYDLKTICNYAHSKGMIVIVDEAHGAHLGLSNKLPMTALEQGADIVVQSTHKTLPSFTQSSMIHIQGERINKERLTSMLRMIESSSPSYMLMSSLELAVDIYEKEGKNLMEGLLDNIDIFKKNMEKYEHINIYNDNDRTKIFISSKELGMTGYELDEMLRINYNVQVELSNYYGVLLICTIGNDRADFKSLEHALEDISLNHANNKNIGYIEYPMNIPVKELSPREAFYNEKKSVKIDDSIGKICGEYIIPYPPGICLVSPGEIITKEIIDYILVCHKKGMNISGMKDSNLEYVQIIENNFKG</sequence>
<comment type="cofactor">
    <cofactor evidence="1">
        <name>pyridoxal 5'-phosphate</name>
        <dbReference type="ChEBI" id="CHEBI:597326"/>
    </cofactor>
</comment>
<dbReference type="CDD" id="cd00615">
    <property type="entry name" value="Orn_deC_like"/>
    <property type="match status" value="1"/>
</dbReference>
<evidence type="ECO:0000256" key="1">
    <source>
        <dbReference type="ARBA" id="ARBA00001933"/>
    </source>
</evidence>